<dbReference type="AlphaFoldDB" id="F4QFK0"/>
<dbReference type="EMBL" id="GL883029">
    <property type="protein sequence ID" value="EGG13453.1"/>
    <property type="molecule type" value="Genomic_DNA"/>
</dbReference>
<keyword evidence="2" id="KW-0812">Transmembrane</keyword>
<dbReference type="RefSeq" id="XP_004350157.1">
    <property type="nucleotide sequence ID" value="XM_004350107.1"/>
</dbReference>
<name>F4QFK0_CACFS</name>
<sequence length="370" mass="42337">MTQKNKTTTTTTTTTNTTTTSSEKKKKKNKKKKKKTQLGSDDEHTYNYGNVIDTNKEWNEEILGQYLKDAGFVRGSLDNTPANNKVAEMTPIYVDFTNKVVSKALHISGGSKDAHYKLEQSGNDMIDYGKAFNLIGGYIDIFESLGPYMPPSYTKMTCLLVVAAYVLGLPGYGSFVNNVKHTLVEMNKEIPRGIHDLSIKIRYNRFYGLPDQQKLVWDKSKLTQYLLTNSIRKYSTTKYPPTKDNFNHIIKICKWVMNLITKNLGSVMKQGRALELQRQLDRATVEEALQIVGRMAFPLWKARDKWALDMRLYLLFITLLAFQSGVINYIHTPLIIDSLQPETLNSLEHPFYDFDVDIPSSFMRIHNSLE</sequence>
<feature type="region of interest" description="Disordered" evidence="1">
    <location>
        <begin position="1"/>
        <end position="46"/>
    </location>
</feature>
<keyword evidence="2" id="KW-0472">Membrane</keyword>
<dbReference type="KEGG" id="dfa:DFA_11214"/>
<evidence type="ECO:0000256" key="2">
    <source>
        <dbReference type="SAM" id="Phobius"/>
    </source>
</evidence>
<dbReference type="Proteomes" id="UP000007797">
    <property type="component" value="Unassembled WGS sequence"/>
</dbReference>
<dbReference type="GeneID" id="14865930"/>
<keyword evidence="4" id="KW-1185">Reference proteome</keyword>
<feature type="compositionally biased region" description="Low complexity" evidence="1">
    <location>
        <begin position="1"/>
        <end position="21"/>
    </location>
</feature>
<proteinExistence type="predicted"/>
<evidence type="ECO:0000256" key="1">
    <source>
        <dbReference type="SAM" id="MobiDB-lite"/>
    </source>
</evidence>
<feature type="transmembrane region" description="Helical" evidence="2">
    <location>
        <begin position="312"/>
        <end position="331"/>
    </location>
</feature>
<reference evidence="4" key="1">
    <citation type="journal article" date="2011" name="Genome Res.">
        <title>Phylogeny-wide analysis of social amoeba genomes highlights ancient origins for complex intercellular communication.</title>
        <authorList>
            <person name="Heidel A.J."/>
            <person name="Lawal H.M."/>
            <person name="Felder M."/>
            <person name="Schilde C."/>
            <person name="Helps N.R."/>
            <person name="Tunggal B."/>
            <person name="Rivero F."/>
            <person name="John U."/>
            <person name="Schleicher M."/>
            <person name="Eichinger L."/>
            <person name="Platzer M."/>
            <person name="Noegel A.A."/>
            <person name="Schaap P."/>
            <person name="Gloeckner G."/>
        </authorList>
    </citation>
    <scope>NUCLEOTIDE SEQUENCE [LARGE SCALE GENOMIC DNA]</scope>
    <source>
        <strain evidence="4">SH3</strain>
    </source>
</reference>
<evidence type="ECO:0000313" key="4">
    <source>
        <dbReference type="Proteomes" id="UP000007797"/>
    </source>
</evidence>
<gene>
    <name evidence="3" type="ORF">DFA_11214</name>
</gene>
<accession>F4QFK0</accession>
<feature type="compositionally biased region" description="Basic residues" evidence="1">
    <location>
        <begin position="24"/>
        <end position="36"/>
    </location>
</feature>
<keyword evidence="2" id="KW-1133">Transmembrane helix</keyword>
<organism evidence="3 4">
    <name type="scientific">Cavenderia fasciculata</name>
    <name type="common">Slime mold</name>
    <name type="synonym">Dictyostelium fasciculatum</name>
    <dbReference type="NCBI Taxonomy" id="261658"/>
    <lineage>
        <taxon>Eukaryota</taxon>
        <taxon>Amoebozoa</taxon>
        <taxon>Evosea</taxon>
        <taxon>Eumycetozoa</taxon>
        <taxon>Dictyostelia</taxon>
        <taxon>Acytosteliales</taxon>
        <taxon>Cavenderiaceae</taxon>
        <taxon>Cavenderia</taxon>
    </lineage>
</organism>
<evidence type="ECO:0000313" key="3">
    <source>
        <dbReference type="EMBL" id="EGG13453.1"/>
    </source>
</evidence>
<protein>
    <submittedName>
        <fullName evidence="3">Uncharacterized protein</fullName>
    </submittedName>
</protein>